<accession>A0ACD2ZYM4</accession>
<protein>
    <submittedName>
        <fullName evidence="1">Uncharacterized protein</fullName>
    </submittedName>
</protein>
<reference evidence="1 2" key="1">
    <citation type="journal article" date="2019" name="Nat. Ecol. Evol.">
        <title>Megaphylogeny resolves global patterns of mushroom evolution.</title>
        <authorList>
            <person name="Varga T."/>
            <person name="Krizsan K."/>
            <person name="Foldi C."/>
            <person name="Dima B."/>
            <person name="Sanchez-Garcia M."/>
            <person name="Sanchez-Ramirez S."/>
            <person name="Szollosi G.J."/>
            <person name="Szarkandi J.G."/>
            <person name="Papp V."/>
            <person name="Albert L."/>
            <person name="Andreopoulos W."/>
            <person name="Angelini C."/>
            <person name="Antonin V."/>
            <person name="Barry K.W."/>
            <person name="Bougher N.L."/>
            <person name="Buchanan P."/>
            <person name="Buyck B."/>
            <person name="Bense V."/>
            <person name="Catcheside P."/>
            <person name="Chovatia M."/>
            <person name="Cooper J."/>
            <person name="Damon W."/>
            <person name="Desjardin D."/>
            <person name="Finy P."/>
            <person name="Geml J."/>
            <person name="Haridas S."/>
            <person name="Hughes K."/>
            <person name="Justo A."/>
            <person name="Karasinski D."/>
            <person name="Kautmanova I."/>
            <person name="Kiss B."/>
            <person name="Kocsube S."/>
            <person name="Kotiranta H."/>
            <person name="LaButti K.M."/>
            <person name="Lechner B.E."/>
            <person name="Liimatainen K."/>
            <person name="Lipzen A."/>
            <person name="Lukacs Z."/>
            <person name="Mihaltcheva S."/>
            <person name="Morgado L.N."/>
            <person name="Niskanen T."/>
            <person name="Noordeloos M.E."/>
            <person name="Ohm R.A."/>
            <person name="Ortiz-Santana B."/>
            <person name="Ovrebo C."/>
            <person name="Racz N."/>
            <person name="Riley R."/>
            <person name="Savchenko A."/>
            <person name="Shiryaev A."/>
            <person name="Soop K."/>
            <person name="Spirin V."/>
            <person name="Szebenyi C."/>
            <person name="Tomsovsky M."/>
            <person name="Tulloss R.E."/>
            <person name="Uehling J."/>
            <person name="Grigoriev I.V."/>
            <person name="Vagvolgyi C."/>
            <person name="Papp T."/>
            <person name="Martin F.M."/>
            <person name="Miettinen O."/>
            <person name="Hibbett D.S."/>
            <person name="Nagy L.G."/>
        </authorList>
    </citation>
    <scope>NUCLEOTIDE SEQUENCE [LARGE SCALE GENOMIC DNA]</scope>
    <source>
        <strain evidence="1 2">NL-1719</strain>
    </source>
</reference>
<gene>
    <name evidence="1" type="ORF">BDN72DRAFT_782381</name>
</gene>
<evidence type="ECO:0000313" key="1">
    <source>
        <dbReference type="EMBL" id="TFK58214.1"/>
    </source>
</evidence>
<sequence length="97" mass="11454">MKQLFLFEETLVHWFILVEDNTSPNTRMWVVEPLRNSAGNQVCSLEHVDSIAQVAHLIGVYGNHPLPHDFTFHQTLHTFNKFYVNKFIDYHMHEIAF</sequence>
<dbReference type="EMBL" id="ML209539">
    <property type="protein sequence ID" value="TFK58214.1"/>
    <property type="molecule type" value="Genomic_DNA"/>
</dbReference>
<evidence type="ECO:0000313" key="2">
    <source>
        <dbReference type="Proteomes" id="UP000308600"/>
    </source>
</evidence>
<dbReference type="Proteomes" id="UP000308600">
    <property type="component" value="Unassembled WGS sequence"/>
</dbReference>
<keyword evidence="2" id="KW-1185">Reference proteome</keyword>
<name>A0ACD2ZYM4_9AGAR</name>
<proteinExistence type="predicted"/>
<organism evidence="1 2">
    <name type="scientific">Pluteus cervinus</name>
    <dbReference type="NCBI Taxonomy" id="181527"/>
    <lineage>
        <taxon>Eukaryota</taxon>
        <taxon>Fungi</taxon>
        <taxon>Dikarya</taxon>
        <taxon>Basidiomycota</taxon>
        <taxon>Agaricomycotina</taxon>
        <taxon>Agaricomycetes</taxon>
        <taxon>Agaricomycetidae</taxon>
        <taxon>Agaricales</taxon>
        <taxon>Pluteineae</taxon>
        <taxon>Pluteaceae</taxon>
        <taxon>Pluteus</taxon>
    </lineage>
</organism>